<dbReference type="RefSeq" id="WP_165297232.1">
    <property type="nucleotide sequence ID" value="NZ_JAAKZZ010000023.1"/>
</dbReference>
<dbReference type="Gene3D" id="3.30.420.40">
    <property type="match status" value="2"/>
</dbReference>
<protein>
    <submittedName>
        <fullName evidence="2">ROK family protein</fullName>
    </submittedName>
</protein>
<reference evidence="2 3" key="1">
    <citation type="submission" date="2020-02" db="EMBL/GenBank/DDBJ databases">
        <title>Whole-genome analyses of novel actinobacteria.</title>
        <authorList>
            <person name="Sahin N."/>
            <person name="Tatar D."/>
        </authorList>
    </citation>
    <scope>NUCLEOTIDE SEQUENCE [LARGE SCALE GENOMIC DNA]</scope>
    <source>
        <strain evidence="2 3">SB3404</strain>
    </source>
</reference>
<dbReference type="PANTHER" id="PTHR18964:SF169">
    <property type="entry name" value="N-ACETYLMANNOSAMINE KINASE"/>
    <property type="match status" value="1"/>
</dbReference>
<dbReference type="InterPro" id="IPR000600">
    <property type="entry name" value="ROK"/>
</dbReference>
<name>A0A6G4WSP9_9ACTN</name>
<comment type="similarity">
    <text evidence="1">Belongs to the ROK (NagC/XylR) family.</text>
</comment>
<evidence type="ECO:0000256" key="1">
    <source>
        <dbReference type="ARBA" id="ARBA00006479"/>
    </source>
</evidence>
<gene>
    <name evidence="2" type="ORF">G5C65_04220</name>
</gene>
<dbReference type="Proteomes" id="UP000477722">
    <property type="component" value="Unassembled WGS sequence"/>
</dbReference>
<dbReference type="Pfam" id="PF00480">
    <property type="entry name" value="ROK"/>
    <property type="match status" value="1"/>
</dbReference>
<accession>A0A6G4WSP9</accession>
<keyword evidence="3" id="KW-1185">Reference proteome</keyword>
<sequence length="294" mass="29535">MGTLGIDIGGTKVVLRTEDGAGPAHERTFRWPRTRDAVADCALLAAGVRDAAGHADIEAVGVAMPATLDPAGRVVAWPSRAHWAGLEFVPFLRGLLPSADVRCADDGDLAALAEADAAGAESLLYLGVGTGIGGGLVRDGHPLPGIGRGSCEVGHVVVDRAGPRCVCGRRGCVQAVASGPATLARASALRGAAVGADRLREEWRSGTSWARAVVEESCAALAAAVTTVTELFRPSLVRIGGGFAAGLPGFVTGVADGVSALARAGQGAVPVEPAEFGPLSSLRGATLLAGAEAR</sequence>
<evidence type="ECO:0000313" key="3">
    <source>
        <dbReference type="Proteomes" id="UP000477722"/>
    </source>
</evidence>
<dbReference type="PANTHER" id="PTHR18964">
    <property type="entry name" value="ROK (REPRESSOR, ORF, KINASE) FAMILY"/>
    <property type="match status" value="1"/>
</dbReference>
<comment type="caution">
    <text evidence="2">The sequence shown here is derived from an EMBL/GenBank/DDBJ whole genome shotgun (WGS) entry which is preliminary data.</text>
</comment>
<dbReference type="SUPFAM" id="SSF53067">
    <property type="entry name" value="Actin-like ATPase domain"/>
    <property type="match status" value="1"/>
</dbReference>
<dbReference type="AlphaFoldDB" id="A0A6G4WSP9"/>
<dbReference type="EMBL" id="JAAKZZ010000023">
    <property type="protein sequence ID" value="NGO67574.1"/>
    <property type="molecule type" value="Genomic_DNA"/>
</dbReference>
<evidence type="ECO:0000313" key="2">
    <source>
        <dbReference type="EMBL" id="NGO67574.1"/>
    </source>
</evidence>
<proteinExistence type="inferred from homology"/>
<organism evidence="2 3">
    <name type="scientific">Streptomyces boncukensis</name>
    <dbReference type="NCBI Taxonomy" id="2711219"/>
    <lineage>
        <taxon>Bacteria</taxon>
        <taxon>Bacillati</taxon>
        <taxon>Actinomycetota</taxon>
        <taxon>Actinomycetes</taxon>
        <taxon>Kitasatosporales</taxon>
        <taxon>Streptomycetaceae</taxon>
        <taxon>Streptomyces</taxon>
    </lineage>
</organism>
<dbReference type="InterPro" id="IPR043129">
    <property type="entry name" value="ATPase_NBD"/>
</dbReference>